<dbReference type="GO" id="GO:0140359">
    <property type="term" value="F:ABC-type transporter activity"/>
    <property type="evidence" value="ECO:0007669"/>
    <property type="project" value="InterPro"/>
</dbReference>
<sequence>MLNMPKPITDFWWLLRSQLLVLRDQWYWYLVQASFVPVSMLIFLWLLTGRHDPSVMPVFVIGSLVSGLSFGGMLSLGQELGGMKDQNAFEHYAALPISKPAFVAAIATRGMLLALPSAIVMLTIGVAAFQMTVTVPMIVIMVISAYALAGFGAIIGFVSPNAQVSSLVTQILQTIILNFGPVYITMTDLPTALRWIARLWPTTYSAEALRQAAQQRPLAELAIPVGILLGFVIASLIIVPTRLSWRHR</sequence>
<feature type="transmembrane region" description="Helical" evidence="5">
    <location>
        <begin position="164"/>
        <end position="184"/>
    </location>
</feature>
<proteinExistence type="predicted"/>
<dbReference type="GO" id="GO:0016020">
    <property type="term" value="C:membrane"/>
    <property type="evidence" value="ECO:0007669"/>
    <property type="project" value="UniProtKB-SubCell"/>
</dbReference>
<evidence type="ECO:0000256" key="2">
    <source>
        <dbReference type="ARBA" id="ARBA00022692"/>
    </source>
</evidence>
<evidence type="ECO:0000256" key="3">
    <source>
        <dbReference type="ARBA" id="ARBA00022989"/>
    </source>
</evidence>
<comment type="caution">
    <text evidence="7">The sequence shown here is derived from an EMBL/GenBank/DDBJ whole genome shotgun (WGS) entry which is preliminary data.</text>
</comment>
<accession>A0A917SIQ6</accession>
<gene>
    <name evidence="7" type="ORF">GCM10011575_47760</name>
</gene>
<evidence type="ECO:0000313" key="7">
    <source>
        <dbReference type="EMBL" id="GGL83934.1"/>
    </source>
</evidence>
<comment type="subcellular location">
    <subcellularLocation>
        <location evidence="1">Membrane</location>
        <topology evidence="1">Multi-pass membrane protein</topology>
    </subcellularLocation>
</comment>
<dbReference type="AlphaFoldDB" id="A0A917SIQ6"/>
<reference evidence="7" key="2">
    <citation type="submission" date="2020-09" db="EMBL/GenBank/DDBJ databases">
        <authorList>
            <person name="Sun Q."/>
            <person name="Zhou Y."/>
        </authorList>
    </citation>
    <scope>NUCLEOTIDE SEQUENCE</scope>
    <source>
        <strain evidence="7">CGMCC 4.7306</strain>
    </source>
</reference>
<dbReference type="InterPro" id="IPR013525">
    <property type="entry name" value="ABC2_TM"/>
</dbReference>
<dbReference type="Pfam" id="PF01061">
    <property type="entry name" value="ABC2_membrane"/>
    <property type="match status" value="1"/>
</dbReference>
<protein>
    <recommendedName>
        <fullName evidence="6">ABC-2 type transporter transmembrane domain-containing protein</fullName>
    </recommendedName>
</protein>
<dbReference type="InterPro" id="IPR051784">
    <property type="entry name" value="Nod_factor_ABC_transporter"/>
</dbReference>
<feature type="transmembrane region" description="Helical" evidence="5">
    <location>
        <begin position="137"/>
        <end position="157"/>
    </location>
</feature>
<evidence type="ECO:0000259" key="6">
    <source>
        <dbReference type="Pfam" id="PF01061"/>
    </source>
</evidence>
<evidence type="ECO:0000256" key="5">
    <source>
        <dbReference type="SAM" id="Phobius"/>
    </source>
</evidence>
<dbReference type="RefSeq" id="WP_188898612.1">
    <property type="nucleotide sequence ID" value="NZ_BMMZ01000022.1"/>
</dbReference>
<feature type="domain" description="ABC-2 type transporter transmembrane" evidence="6">
    <location>
        <begin position="10"/>
        <end position="212"/>
    </location>
</feature>
<organism evidence="7 8">
    <name type="scientific">Microlunatus endophyticus</name>
    <dbReference type="NCBI Taxonomy" id="1716077"/>
    <lineage>
        <taxon>Bacteria</taxon>
        <taxon>Bacillati</taxon>
        <taxon>Actinomycetota</taxon>
        <taxon>Actinomycetes</taxon>
        <taxon>Propionibacteriales</taxon>
        <taxon>Propionibacteriaceae</taxon>
        <taxon>Microlunatus</taxon>
    </lineage>
</organism>
<feature type="transmembrane region" description="Helical" evidence="5">
    <location>
        <begin position="54"/>
        <end position="76"/>
    </location>
</feature>
<feature type="transmembrane region" description="Helical" evidence="5">
    <location>
        <begin position="112"/>
        <end position="131"/>
    </location>
</feature>
<feature type="transmembrane region" description="Helical" evidence="5">
    <location>
        <begin position="221"/>
        <end position="239"/>
    </location>
</feature>
<keyword evidence="4 5" id="KW-0472">Membrane</keyword>
<evidence type="ECO:0000256" key="1">
    <source>
        <dbReference type="ARBA" id="ARBA00004141"/>
    </source>
</evidence>
<keyword evidence="3 5" id="KW-1133">Transmembrane helix</keyword>
<name>A0A917SIQ6_9ACTN</name>
<dbReference type="EMBL" id="BMMZ01000022">
    <property type="protein sequence ID" value="GGL83934.1"/>
    <property type="molecule type" value="Genomic_DNA"/>
</dbReference>
<keyword evidence="8" id="KW-1185">Reference proteome</keyword>
<dbReference type="PANTHER" id="PTHR43229:SF3">
    <property type="entry name" value="ABC-TYPE MULTIDRUG TRANSPORT SYSTEM, PERMEASE COMPONENT"/>
    <property type="match status" value="1"/>
</dbReference>
<keyword evidence="2 5" id="KW-0812">Transmembrane</keyword>
<evidence type="ECO:0000256" key="4">
    <source>
        <dbReference type="ARBA" id="ARBA00023136"/>
    </source>
</evidence>
<dbReference type="PANTHER" id="PTHR43229">
    <property type="entry name" value="NODULATION PROTEIN J"/>
    <property type="match status" value="1"/>
</dbReference>
<evidence type="ECO:0000313" key="8">
    <source>
        <dbReference type="Proteomes" id="UP000613840"/>
    </source>
</evidence>
<reference evidence="7" key="1">
    <citation type="journal article" date="2014" name="Int. J. Syst. Evol. Microbiol.">
        <title>Complete genome sequence of Corynebacterium casei LMG S-19264T (=DSM 44701T), isolated from a smear-ripened cheese.</title>
        <authorList>
            <consortium name="US DOE Joint Genome Institute (JGI-PGF)"/>
            <person name="Walter F."/>
            <person name="Albersmeier A."/>
            <person name="Kalinowski J."/>
            <person name="Ruckert C."/>
        </authorList>
    </citation>
    <scope>NUCLEOTIDE SEQUENCE</scope>
    <source>
        <strain evidence="7">CGMCC 4.7306</strain>
    </source>
</reference>
<feature type="transmembrane region" description="Helical" evidence="5">
    <location>
        <begin position="26"/>
        <end position="48"/>
    </location>
</feature>
<dbReference type="Proteomes" id="UP000613840">
    <property type="component" value="Unassembled WGS sequence"/>
</dbReference>